<name>A0A812M177_9DINO</name>
<protein>
    <submittedName>
        <fullName evidence="1">Uncharacterized protein</fullName>
    </submittedName>
</protein>
<evidence type="ECO:0000313" key="1">
    <source>
        <dbReference type="EMBL" id="CAE7253420.1"/>
    </source>
</evidence>
<dbReference type="OrthoDB" id="409745at2759"/>
<feature type="non-terminal residue" evidence="1">
    <location>
        <position position="195"/>
    </location>
</feature>
<evidence type="ECO:0000313" key="2">
    <source>
        <dbReference type="Proteomes" id="UP000601435"/>
    </source>
</evidence>
<organism evidence="1 2">
    <name type="scientific">Symbiodinium necroappetens</name>
    <dbReference type="NCBI Taxonomy" id="1628268"/>
    <lineage>
        <taxon>Eukaryota</taxon>
        <taxon>Sar</taxon>
        <taxon>Alveolata</taxon>
        <taxon>Dinophyceae</taxon>
        <taxon>Suessiales</taxon>
        <taxon>Symbiodiniaceae</taxon>
        <taxon>Symbiodinium</taxon>
    </lineage>
</organism>
<gene>
    <name evidence="1" type="ORF">SNEC2469_LOCUS5383</name>
</gene>
<feature type="non-terminal residue" evidence="1">
    <location>
        <position position="1"/>
    </location>
</feature>
<accession>A0A812M177</accession>
<keyword evidence="2" id="KW-1185">Reference proteome</keyword>
<comment type="caution">
    <text evidence="1">The sequence shown here is derived from an EMBL/GenBank/DDBJ whole genome shotgun (WGS) entry which is preliminary data.</text>
</comment>
<reference evidence="1" key="1">
    <citation type="submission" date="2021-02" db="EMBL/GenBank/DDBJ databases">
        <authorList>
            <person name="Dougan E. K."/>
            <person name="Rhodes N."/>
            <person name="Thang M."/>
            <person name="Chan C."/>
        </authorList>
    </citation>
    <scope>NUCLEOTIDE SEQUENCE</scope>
</reference>
<dbReference type="Proteomes" id="UP000601435">
    <property type="component" value="Unassembled WGS sequence"/>
</dbReference>
<sequence length="195" mass="21385">MLAYYTANAFATGFKKSLAFQLRGIKQNRGSSGEGIWITKRQPGSSCTSPDVMAFMGSKDMLCRVAILNIGLGDTLAQFTIEQSATAFKKSAGLRAARHQAEQTLFRRGHLDHQAATWQLMHFNRRGGLEDMLAQFAVVAGIKKMPSLSRAASSRAEARQEDTLAYFTMQESAAGFKRMLAPQLRGIKQSRGSTS</sequence>
<proteinExistence type="predicted"/>
<dbReference type="EMBL" id="CAJNJA010010072">
    <property type="protein sequence ID" value="CAE7253420.1"/>
    <property type="molecule type" value="Genomic_DNA"/>
</dbReference>
<dbReference type="AlphaFoldDB" id="A0A812M177"/>